<dbReference type="Proteomes" id="UP000748531">
    <property type="component" value="Unassembled WGS sequence"/>
</dbReference>
<dbReference type="SUPFAM" id="SSF53335">
    <property type="entry name" value="S-adenosyl-L-methionine-dependent methyltransferases"/>
    <property type="match status" value="1"/>
</dbReference>
<accession>A0A8J4WHB0</accession>
<feature type="binding site" evidence="10">
    <location>
        <position position="188"/>
    </location>
    <ligand>
        <name>[4Fe-4S] cluster</name>
        <dbReference type="ChEBI" id="CHEBI:49883"/>
    </ligand>
</feature>
<keyword evidence="4 10" id="KW-0963">Cytoplasm</keyword>
<organism evidence="12 13">
    <name type="scientific">Paragonimus heterotremus</name>
    <dbReference type="NCBI Taxonomy" id="100268"/>
    <lineage>
        <taxon>Eukaryota</taxon>
        <taxon>Metazoa</taxon>
        <taxon>Spiralia</taxon>
        <taxon>Lophotrochozoa</taxon>
        <taxon>Platyhelminthes</taxon>
        <taxon>Trematoda</taxon>
        <taxon>Digenea</taxon>
        <taxon>Plagiorchiida</taxon>
        <taxon>Troglotremata</taxon>
        <taxon>Troglotrematidae</taxon>
        <taxon>Paragonimus</taxon>
    </lineage>
</organism>
<feature type="binding site" evidence="10">
    <location>
        <position position="161"/>
    </location>
    <ligand>
        <name>[2Fe-2S] cluster</name>
        <dbReference type="ChEBI" id="CHEBI:190135"/>
    </ligand>
</feature>
<dbReference type="InterPro" id="IPR046408">
    <property type="entry name" value="CIAPIN1"/>
</dbReference>
<feature type="binding site" evidence="10">
    <location>
        <position position="156"/>
    </location>
    <ligand>
        <name>[2Fe-2S] cluster</name>
        <dbReference type="ChEBI" id="CHEBI:190135"/>
    </ligand>
</feature>
<comment type="domain">
    <text evidence="10">The N-terminal domain has structural similarity with S-adenosyl-L-methionine-dependent methyltransferases, but does not bind S-adenosyl-L-methionine. It is required for correct assembly of the 2 Fe-S clusters.</text>
</comment>
<dbReference type="InterPro" id="IPR007785">
    <property type="entry name" value="Anamorsin"/>
</dbReference>
<feature type="binding site" evidence="10">
    <location>
        <position position="139"/>
    </location>
    <ligand>
        <name>[2Fe-2S] cluster</name>
        <dbReference type="ChEBI" id="CHEBI:190135"/>
    </ligand>
</feature>
<keyword evidence="9 10" id="KW-0496">Mitochondrion</keyword>
<evidence type="ECO:0000313" key="13">
    <source>
        <dbReference type="Proteomes" id="UP000748531"/>
    </source>
</evidence>
<comment type="similarity">
    <text evidence="2 10">Belongs to the anamorsin family.</text>
</comment>
<keyword evidence="8 10" id="KW-0411">Iron-sulfur</keyword>
<keyword evidence="5 10" id="KW-0001">2Fe-2S</keyword>
<evidence type="ECO:0000256" key="6">
    <source>
        <dbReference type="ARBA" id="ARBA00022723"/>
    </source>
</evidence>
<feature type="binding site" evidence="10">
    <location>
        <position position="196"/>
    </location>
    <ligand>
        <name>[4Fe-4S] cluster</name>
        <dbReference type="ChEBI" id="CHEBI:49883"/>
    </ligand>
</feature>
<dbReference type="GO" id="GO:0005758">
    <property type="term" value="C:mitochondrial intermembrane space"/>
    <property type="evidence" value="ECO:0007669"/>
    <property type="project" value="UniProtKB-SubCell"/>
</dbReference>
<reference evidence="12" key="1">
    <citation type="submission" date="2019-05" db="EMBL/GenBank/DDBJ databases">
        <title>Annotation for the trematode Paragonimus heterotremus.</title>
        <authorList>
            <person name="Choi Y.-J."/>
        </authorList>
    </citation>
    <scope>NUCLEOTIDE SEQUENCE</scope>
    <source>
        <strain evidence="12">LC</strain>
    </source>
</reference>
<evidence type="ECO:0000256" key="5">
    <source>
        <dbReference type="ARBA" id="ARBA00022714"/>
    </source>
</evidence>
<feature type="domain" description="Anamorsin C-terminal" evidence="11">
    <location>
        <begin position="178"/>
        <end position="214"/>
    </location>
</feature>
<dbReference type="PANTHER" id="PTHR13273:SF14">
    <property type="entry name" value="ANAMORSIN"/>
    <property type="match status" value="1"/>
</dbReference>
<dbReference type="AlphaFoldDB" id="A0A8J4WHB0"/>
<evidence type="ECO:0000256" key="7">
    <source>
        <dbReference type="ARBA" id="ARBA00023004"/>
    </source>
</evidence>
<comment type="caution">
    <text evidence="12">The sequence shown here is derived from an EMBL/GenBank/DDBJ whole genome shotgun (WGS) entry which is preliminary data.</text>
</comment>
<comment type="caution">
    <text evidence="10">Lacks conserved residue(s) required for the propagation of feature annotation.</text>
</comment>
<feature type="short sequence motif" description="Cx2C motif 2" evidence="10">
    <location>
        <begin position="196"/>
        <end position="199"/>
    </location>
</feature>
<feature type="domain" description="Anamorsin C-terminal" evidence="11">
    <location>
        <begin position="145"/>
        <end position="173"/>
    </location>
</feature>
<proteinExistence type="inferred from homology"/>
<comment type="domain">
    <text evidence="10">The C-terminal domain binds 2 Fe-S clusters but is otherwise mostly in an intrinsically disordered conformation.</text>
</comment>
<keyword evidence="13" id="KW-1185">Reference proteome</keyword>
<gene>
    <name evidence="12" type="ORF">PHET_04611</name>
</gene>
<keyword evidence="7 10" id="KW-0408">Iron</keyword>
<comment type="subunit">
    <text evidence="10">Monomer.</text>
</comment>
<dbReference type="InterPro" id="IPR029063">
    <property type="entry name" value="SAM-dependent_MTases_sf"/>
</dbReference>
<dbReference type="Gene3D" id="3.40.50.150">
    <property type="entry name" value="Vaccinia Virus protein VP39"/>
    <property type="match status" value="1"/>
</dbReference>
<protein>
    <recommendedName>
        <fullName evidence="10">Anamorsin homolog</fullName>
    </recommendedName>
    <alternativeName>
        <fullName evidence="10">Fe-S cluster assembly protein DRE2 homolog</fullName>
    </alternativeName>
</protein>
<evidence type="ECO:0000259" key="11">
    <source>
        <dbReference type="Pfam" id="PF05093"/>
    </source>
</evidence>
<evidence type="ECO:0000256" key="3">
    <source>
        <dbReference type="ARBA" id="ARBA00022485"/>
    </source>
</evidence>
<comment type="subcellular location">
    <subcellularLocation>
        <location evidence="10">Cytoplasm</location>
    </subcellularLocation>
    <subcellularLocation>
        <location evidence="10">Mitochondrion intermembrane space</location>
    </subcellularLocation>
</comment>
<comment type="cofactor">
    <cofactor evidence="10">
        <name>[2Fe-2S] cluster</name>
        <dbReference type="ChEBI" id="CHEBI:190135"/>
    </cofactor>
</comment>
<name>A0A8J4WHB0_9TREM</name>
<evidence type="ECO:0000256" key="8">
    <source>
        <dbReference type="ARBA" id="ARBA00023014"/>
    </source>
</evidence>
<comment type="domain">
    <text evidence="10">The twin Cx2C motifs are involved in the recognition by the mitochondrial MIA40-ERV1 disulfide relay system. The formation of 2 disulfide bonds in the Cx2C motifs through dithiol/disulfide exchange reactions effectively traps the protein in the mitochondrial intermembrane space.</text>
</comment>
<dbReference type="GO" id="GO:0051537">
    <property type="term" value="F:2 iron, 2 sulfur cluster binding"/>
    <property type="evidence" value="ECO:0007669"/>
    <property type="project" value="UniProtKB-UniRule"/>
</dbReference>
<dbReference type="GO" id="GO:0016226">
    <property type="term" value="P:iron-sulfur cluster assembly"/>
    <property type="evidence" value="ECO:0007669"/>
    <property type="project" value="UniProtKB-UniRule"/>
</dbReference>
<comment type="cofactor">
    <cofactor evidence="1 10">
        <name>[4Fe-4S] cluster</name>
        <dbReference type="ChEBI" id="CHEBI:49883"/>
    </cofactor>
</comment>
<dbReference type="PANTHER" id="PTHR13273">
    <property type="entry name" value="ANAMORSIN"/>
    <property type="match status" value="1"/>
</dbReference>
<dbReference type="GO" id="GO:0009055">
    <property type="term" value="F:electron transfer activity"/>
    <property type="evidence" value="ECO:0007669"/>
    <property type="project" value="UniProtKB-UniRule"/>
</dbReference>
<evidence type="ECO:0000256" key="1">
    <source>
        <dbReference type="ARBA" id="ARBA00001966"/>
    </source>
</evidence>
<keyword evidence="6 10" id="KW-0479">Metal-binding</keyword>
<feature type="binding site" evidence="10">
    <location>
        <position position="185"/>
    </location>
    <ligand>
        <name>[4Fe-4S] cluster</name>
        <dbReference type="ChEBI" id="CHEBI:49883"/>
    </ligand>
</feature>
<feature type="binding site" evidence="10">
    <location>
        <position position="199"/>
    </location>
    <ligand>
        <name>[4Fe-4S] cluster</name>
        <dbReference type="ChEBI" id="CHEBI:49883"/>
    </ligand>
</feature>
<sequence>MDDFVVSTLDPDDSVLLVWSSLCQPDAAAMQFLQDLIKTRVAKLQLENLERLMGDHSVLEEISVRFSLVICGWPRPFRAGTNNFDLLSLISNCLHPGGRIIARETMELKEQLAQAEKACHLTGFIEFNPPADLVKPVSCGQDSTVSADGQRKKRACKNCTCGLAEEEAKAEAAGTVATAAAKSSCGNCYLGDAFRCSTCPYRGLPPFKPGEQVVLPESLLSADV</sequence>
<feature type="binding site" evidence="10">
    <location>
        <position position="159"/>
    </location>
    <ligand>
        <name>[2Fe-2S] cluster</name>
        <dbReference type="ChEBI" id="CHEBI:190135"/>
    </ligand>
</feature>
<keyword evidence="3 10" id="KW-0004">4Fe-4S</keyword>
<evidence type="ECO:0000256" key="10">
    <source>
        <dbReference type="HAMAP-Rule" id="MF_03115"/>
    </source>
</evidence>
<dbReference type="GO" id="GO:0046872">
    <property type="term" value="F:metal ion binding"/>
    <property type="evidence" value="ECO:0007669"/>
    <property type="project" value="UniProtKB-KW"/>
</dbReference>
<evidence type="ECO:0000256" key="2">
    <source>
        <dbReference type="ARBA" id="ARBA00008169"/>
    </source>
</evidence>
<evidence type="ECO:0000313" key="12">
    <source>
        <dbReference type="EMBL" id="KAF5401933.1"/>
    </source>
</evidence>
<feature type="region of interest" description="Fe-S binding site B" evidence="10">
    <location>
        <begin position="185"/>
        <end position="199"/>
    </location>
</feature>
<comment type="function">
    <text evidence="10">Component of the cytosolic iron-sulfur (Fe-S) protein assembly (CIA) machinery. Required for the maturation of extramitochondrial Fe-S proteins. Part of an electron transfer chain functioning in an early step of cytosolic Fe-S biogenesis, facilitating the de novo assembly of a [4Fe-4S] cluster on the cytosolic Fe-S scaffold complex. Electrons are transferred from NADPH via a FAD- and FMN-containing diflavin oxidoreductase. Together with the diflavin oxidoreductase, also required for the assembly of the diferric tyrosyl radical cofactor of ribonucleotide reductase (RNR), probably by providing electrons for reduction during radical cofactor maturation in the catalytic small subunit.</text>
</comment>
<feature type="short sequence motif" description="Cx2C motif 1" evidence="10">
    <location>
        <begin position="185"/>
        <end position="188"/>
    </location>
</feature>
<dbReference type="Pfam" id="PF05093">
    <property type="entry name" value="CIAPIN1"/>
    <property type="match status" value="2"/>
</dbReference>
<evidence type="ECO:0000256" key="4">
    <source>
        <dbReference type="ARBA" id="ARBA00022490"/>
    </source>
</evidence>
<dbReference type="HAMAP" id="MF_03115">
    <property type="entry name" value="Anamorsin"/>
    <property type="match status" value="1"/>
</dbReference>
<evidence type="ECO:0000256" key="9">
    <source>
        <dbReference type="ARBA" id="ARBA00023128"/>
    </source>
</evidence>
<dbReference type="OrthoDB" id="311633at2759"/>
<dbReference type="EMBL" id="LUCH01002141">
    <property type="protein sequence ID" value="KAF5401933.1"/>
    <property type="molecule type" value="Genomic_DNA"/>
</dbReference>
<dbReference type="GO" id="GO:0051539">
    <property type="term" value="F:4 iron, 4 sulfur cluster binding"/>
    <property type="evidence" value="ECO:0007669"/>
    <property type="project" value="UniProtKB-KW"/>
</dbReference>